<dbReference type="PROSITE" id="PS50042">
    <property type="entry name" value="CNMP_BINDING_3"/>
    <property type="match status" value="1"/>
</dbReference>
<feature type="domain" description="Cyclic nucleotide-binding" evidence="2">
    <location>
        <begin position="224"/>
        <end position="308"/>
    </location>
</feature>
<dbReference type="SMART" id="SM00100">
    <property type="entry name" value="cNMP"/>
    <property type="match status" value="1"/>
</dbReference>
<reference evidence="4" key="1">
    <citation type="submission" date="2025-08" db="UniProtKB">
        <authorList>
            <consortium name="RefSeq"/>
        </authorList>
    </citation>
    <scope>IDENTIFICATION</scope>
</reference>
<name>A0A8B7Z6G4_ACAPL</name>
<dbReference type="OMA" id="CEQEWED"/>
<feature type="compositionally biased region" description="Polar residues" evidence="1">
    <location>
        <begin position="30"/>
        <end position="44"/>
    </location>
</feature>
<sequence>MLATVDILNQARKGRRRSPRTSHPLPNLPDPSTSSSLVPPTQNRNSTNVAKIHWQAAVNKVMSNSSGLGAEGAVALKTPSTDSTAVGMTTAEITLRRRKLRKWRNDRKKMLYQKFRRVAWLAILVRRICRMHYIEVSDSAHLSFAQVDSTRDSTDVLFDVTQFKAKKQKLLPQEAQKILQAPPDERSLQEIHYVQIAICGLKAIAAYPVRMQKSLARVGWYEAYGPNRVIIREGHKPQAFYFICSGSVVVTVMEPGRLTQRTVAILKRGDSFGELAILNDSRRTSTVTSRKNLQLLVISTQDFMRIFMSGGVKRLTDPDHLAFIRSIDFLKGWPIQLLDLQPKQCVFNFFRRGTVLVRDSKYSDWIYIVKSGSCSVVMRLSKANTNAMSSKHKGKKGNF</sequence>
<evidence type="ECO:0000313" key="3">
    <source>
        <dbReference type="Proteomes" id="UP000694845"/>
    </source>
</evidence>
<dbReference type="InterPro" id="IPR000595">
    <property type="entry name" value="cNMP-bd_dom"/>
</dbReference>
<keyword evidence="3" id="KW-1185">Reference proteome</keyword>
<feature type="region of interest" description="Disordered" evidence="1">
    <location>
        <begin position="1"/>
        <end position="44"/>
    </location>
</feature>
<proteinExistence type="predicted"/>
<dbReference type="AlphaFoldDB" id="A0A8B7Z6G4"/>
<gene>
    <name evidence="4" type="primary">LOC110984907</name>
</gene>
<dbReference type="PANTHER" id="PTHR23011">
    <property type="entry name" value="CYCLIC NUCLEOTIDE-BINDING DOMAIN CONTAINING PROTEIN"/>
    <property type="match status" value="1"/>
</dbReference>
<dbReference type="Proteomes" id="UP000694845">
    <property type="component" value="Unplaced"/>
</dbReference>
<dbReference type="OrthoDB" id="166212at2759"/>
<dbReference type="Gene3D" id="2.60.120.10">
    <property type="entry name" value="Jelly Rolls"/>
    <property type="match status" value="2"/>
</dbReference>
<dbReference type="CDD" id="cd00038">
    <property type="entry name" value="CAP_ED"/>
    <property type="match status" value="1"/>
</dbReference>
<dbReference type="GeneID" id="110984907"/>
<dbReference type="RefSeq" id="XP_022101229.1">
    <property type="nucleotide sequence ID" value="XM_022245537.1"/>
</dbReference>
<dbReference type="PANTHER" id="PTHR23011:SF28">
    <property type="entry name" value="CYCLIC NUCLEOTIDE-BINDING DOMAIN CONTAINING PROTEIN"/>
    <property type="match status" value="1"/>
</dbReference>
<dbReference type="Pfam" id="PF00027">
    <property type="entry name" value="cNMP_binding"/>
    <property type="match status" value="1"/>
</dbReference>
<evidence type="ECO:0000256" key="1">
    <source>
        <dbReference type="SAM" id="MobiDB-lite"/>
    </source>
</evidence>
<dbReference type="InterPro" id="IPR018490">
    <property type="entry name" value="cNMP-bd_dom_sf"/>
</dbReference>
<dbReference type="SUPFAM" id="SSF51206">
    <property type="entry name" value="cAMP-binding domain-like"/>
    <property type="match status" value="2"/>
</dbReference>
<protein>
    <submittedName>
        <fullName evidence="4">Cyclic nucleotide-binding domain-containing protein 2-like</fullName>
    </submittedName>
</protein>
<evidence type="ECO:0000259" key="2">
    <source>
        <dbReference type="PROSITE" id="PS50042"/>
    </source>
</evidence>
<evidence type="ECO:0000313" key="4">
    <source>
        <dbReference type="RefSeq" id="XP_022101229.1"/>
    </source>
</evidence>
<dbReference type="InterPro" id="IPR014710">
    <property type="entry name" value="RmlC-like_jellyroll"/>
</dbReference>
<dbReference type="KEGG" id="aplc:110984907"/>
<accession>A0A8B7Z6G4</accession>
<organism evidence="3 4">
    <name type="scientific">Acanthaster planci</name>
    <name type="common">Crown-of-thorns starfish</name>
    <dbReference type="NCBI Taxonomy" id="133434"/>
    <lineage>
        <taxon>Eukaryota</taxon>
        <taxon>Metazoa</taxon>
        <taxon>Echinodermata</taxon>
        <taxon>Eleutherozoa</taxon>
        <taxon>Asterozoa</taxon>
        <taxon>Asteroidea</taxon>
        <taxon>Valvatacea</taxon>
        <taxon>Valvatida</taxon>
        <taxon>Acanthasteridae</taxon>
        <taxon>Acanthaster</taxon>
    </lineage>
</organism>